<evidence type="ECO:0000313" key="1">
    <source>
        <dbReference type="EMBL" id="PMD42367.1"/>
    </source>
</evidence>
<reference evidence="1 2" key="1">
    <citation type="submission" date="2016-04" db="EMBL/GenBank/DDBJ databases">
        <title>A degradative enzymes factory behind the ericoid mycorrhizal symbiosis.</title>
        <authorList>
            <consortium name="DOE Joint Genome Institute"/>
            <person name="Martino E."/>
            <person name="Morin E."/>
            <person name="Grelet G."/>
            <person name="Kuo A."/>
            <person name="Kohler A."/>
            <person name="Daghino S."/>
            <person name="Barry K."/>
            <person name="Choi C."/>
            <person name="Cichocki N."/>
            <person name="Clum A."/>
            <person name="Copeland A."/>
            <person name="Hainaut M."/>
            <person name="Haridas S."/>
            <person name="Labutti K."/>
            <person name="Lindquist E."/>
            <person name="Lipzen A."/>
            <person name="Khouja H.-R."/>
            <person name="Murat C."/>
            <person name="Ohm R."/>
            <person name="Olson A."/>
            <person name="Spatafora J."/>
            <person name="Veneault-Fourrey C."/>
            <person name="Henrissat B."/>
            <person name="Grigoriev I."/>
            <person name="Martin F."/>
            <person name="Perotto S."/>
        </authorList>
    </citation>
    <scope>NUCLEOTIDE SEQUENCE [LARGE SCALE GENOMIC DNA]</scope>
    <source>
        <strain evidence="1 2">F</strain>
    </source>
</reference>
<accession>A0A2J6RV20</accession>
<dbReference type="AlphaFoldDB" id="A0A2J6RV20"/>
<keyword evidence="2" id="KW-1185">Reference proteome</keyword>
<proteinExistence type="predicted"/>
<dbReference type="Proteomes" id="UP000235786">
    <property type="component" value="Unassembled WGS sequence"/>
</dbReference>
<feature type="non-terminal residue" evidence="1">
    <location>
        <position position="56"/>
    </location>
</feature>
<sequence length="56" mass="6844">QNQENNPAVRRCQRYALDYRYDWYDVGEHGSGLMFSIWRDFGRCLTPFDPRWTAHF</sequence>
<protein>
    <submittedName>
        <fullName evidence="1">Uncharacterized protein</fullName>
    </submittedName>
</protein>
<name>A0A2J6RV20_HYAVF</name>
<dbReference type="OrthoDB" id="3555312at2759"/>
<feature type="non-terminal residue" evidence="1">
    <location>
        <position position="1"/>
    </location>
</feature>
<evidence type="ECO:0000313" key="2">
    <source>
        <dbReference type="Proteomes" id="UP000235786"/>
    </source>
</evidence>
<gene>
    <name evidence="1" type="ORF">L207DRAFT_384484</name>
</gene>
<organism evidence="1 2">
    <name type="scientific">Hyaloscypha variabilis (strain UAMH 11265 / GT02V1 / F)</name>
    <name type="common">Meliniomyces variabilis</name>
    <dbReference type="NCBI Taxonomy" id="1149755"/>
    <lineage>
        <taxon>Eukaryota</taxon>
        <taxon>Fungi</taxon>
        <taxon>Dikarya</taxon>
        <taxon>Ascomycota</taxon>
        <taxon>Pezizomycotina</taxon>
        <taxon>Leotiomycetes</taxon>
        <taxon>Helotiales</taxon>
        <taxon>Hyaloscyphaceae</taxon>
        <taxon>Hyaloscypha</taxon>
        <taxon>Hyaloscypha variabilis</taxon>
    </lineage>
</organism>
<dbReference type="EMBL" id="KZ613943">
    <property type="protein sequence ID" value="PMD42367.1"/>
    <property type="molecule type" value="Genomic_DNA"/>
</dbReference>